<keyword evidence="4" id="KW-1185">Reference proteome</keyword>
<proteinExistence type="predicted"/>
<dbReference type="GO" id="GO:0046872">
    <property type="term" value="F:metal ion binding"/>
    <property type="evidence" value="ECO:0007669"/>
    <property type="project" value="InterPro"/>
</dbReference>
<comment type="caution">
    <text evidence="3">The sequence shown here is derived from an EMBL/GenBank/DDBJ whole genome shotgun (WGS) entry which is preliminary data.</text>
</comment>
<dbReference type="EMBL" id="AZFJ01000020">
    <property type="protein sequence ID" value="KRL87529.1"/>
    <property type="molecule type" value="Genomic_DNA"/>
</dbReference>
<dbReference type="Proteomes" id="UP000051922">
    <property type="component" value="Unassembled WGS sequence"/>
</dbReference>
<dbReference type="GO" id="GO:0005524">
    <property type="term" value="F:ATP binding"/>
    <property type="evidence" value="ECO:0007669"/>
    <property type="project" value="UniProtKB-UniRule"/>
</dbReference>
<dbReference type="SUPFAM" id="SSF56059">
    <property type="entry name" value="Glutathione synthetase ATP-binding domain-like"/>
    <property type="match status" value="1"/>
</dbReference>
<evidence type="ECO:0000259" key="2">
    <source>
        <dbReference type="PROSITE" id="PS50975"/>
    </source>
</evidence>
<dbReference type="OrthoDB" id="5420347at2"/>
<dbReference type="STRING" id="1423783.FC50_GL002315"/>
<evidence type="ECO:0000256" key="1">
    <source>
        <dbReference type="PROSITE-ProRule" id="PRU00409"/>
    </source>
</evidence>
<feature type="domain" description="ATP-grasp" evidence="2">
    <location>
        <begin position="125"/>
        <end position="326"/>
    </location>
</feature>
<sequence length="425" mass="48882">MASPNDYQPILLGSDATVYGMARNFYSLTGKPVDTYARRQLAPTQWSRIVNVHIIPELDSDTAFVPAMVKVAAAHAQQGPLLLIACTDTYAELVARHKEELSAYFVCPSVDYSLMKQLNDKEQFYNLCAEYGLPYPDTKIITRAMYDSGVSITSPYSFPVMLKPTESVEWLDISFQGRKKVFTIHSQVELNTIVARIYEQDYRYDLVLQDFIPGDDSHMRVLNVYVDAQHHVKLMALGHPLLVDPSPAALGNVMAMLPEFDQQLYDLVQPFLEGVGYTGIANFDIKFDYRDQTYKLLEINMRPGRSGYFVTLNGYNVAEWLVRDYVTHDLDALDTVYANDDPRRAYLWLGVTRRLFKRYAPDGHLKERALRLMDEGRVGTTLFEPRDFSIRRWLLIHRLFFGYNTLYKRYFAEMKSNLEEATNGN</sequence>
<gene>
    <name evidence="3" type="ORF">FC50_GL002315</name>
</gene>
<dbReference type="AlphaFoldDB" id="A0A0R1U2I4"/>
<keyword evidence="1" id="KW-0547">Nucleotide-binding</keyword>
<dbReference type="PROSITE" id="PS50975">
    <property type="entry name" value="ATP_GRASP"/>
    <property type="match status" value="1"/>
</dbReference>
<evidence type="ECO:0000313" key="3">
    <source>
        <dbReference type="EMBL" id="KRL87529.1"/>
    </source>
</evidence>
<dbReference type="InterPro" id="IPR011761">
    <property type="entry name" value="ATP-grasp"/>
</dbReference>
<protein>
    <submittedName>
        <fullName evidence="3">ATP-grasp enzyme</fullName>
    </submittedName>
</protein>
<keyword evidence="1" id="KW-0067">ATP-binding</keyword>
<reference evidence="3 4" key="1">
    <citation type="journal article" date="2015" name="Genome Announc.">
        <title>Expanding the biotechnology potential of lactobacilli through comparative genomics of 213 strains and associated genera.</title>
        <authorList>
            <person name="Sun Z."/>
            <person name="Harris H.M."/>
            <person name="McCann A."/>
            <person name="Guo C."/>
            <person name="Argimon S."/>
            <person name="Zhang W."/>
            <person name="Yang X."/>
            <person name="Jeffery I.B."/>
            <person name="Cooney J.C."/>
            <person name="Kagawa T.F."/>
            <person name="Liu W."/>
            <person name="Song Y."/>
            <person name="Salvetti E."/>
            <person name="Wrobel A."/>
            <person name="Rasinkangas P."/>
            <person name="Parkhill J."/>
            <person name="Rea M.C."/>
            <person name="O'Sullivan O."/>
            <person name="Ritari J."/>
            <person name="Douillard F.P."/>
            <person name="Paul Ross R."/>
            <person name="Yang R."/>
            <person name="Briner A.E."/>
            <person name="Felis G.E."/>
            <person name="de Vos W.M."/>
            <person name="Barrangou R."/>
            <person name="Klaenhammer T.R."/>
            <person name="Caufield P.W."/>
            <person name="Cui Y."/>
            <person name="Zhang H."/>
            <person name="O'Toole P.W."/>
        </authorList>
    </citation>
    <scope>NUCLEOTIDE SEQUENCE [LARGE SCALE GENOMIC DNA]</scope>
    <source>
        <strain evidence="3 4">DSM 15945</strain>
    </source>
</reference>
<organism evidence="3 4">
    <name type="scientific">Lacticaseibacillus pantheris DSM 15945 = JCM 12539 = NBRC 106106</name>
    <dbReference type="NCBI Taxonomy" id="1423783"/>
    <lineage>
        <taxon>Bacteria</taxon>
        <taxon>Bacillati</taxon>
        <taxon>Bacillota</taxon>
        <taxon>Bacilli</taxon>
        <taxon>Lactobacillales</taxon>
        <taxon>Lactobacillaceae</taxon>
        <taxon>Lacticaseibacillus</taxon>
    </lineage>
</organism>
<name>A0A0R1U2I4_9LACO</name>
<dbReference type="Gene3D" id="3.30.470.20">
    <property type="entry name" value="ATP-grasp fold, B domain"/>
    <property type="match status" value="1"/>
</dbReference>
<dbReference type="RefSeq" id="WP_054651655.1">
    <property type="nucleotide sequence ID" value="NZ_AZFJ01000020.1"/>
</dbReference>
<evidence type="ECO:0000313" key="4">
    <source>
        <dbReference type="Proteomes" id="UP000051922"/>
    </source>
</evidence>
<accession>A0A0R1U2I4</accession>
<dbReference type="PATRIC" id="fig|1423783.4.peg.2368"/>